<evidence type="ECO:0000259" key="15">
    <source>
        <dbReference type="PROSITE" id="PS50879"/>
    </source>
</evidence>
<evidence type="ECO:0000256" key="12">
    <source>
        <dbReference type="PROSITE-ProRule" id="PRU00506"/>
    </source>
</evidence>
<accession>A0A8C4TWZ2</accession>
<dbReference type="SUPFAM" id="SSF50122">
    <property type="entry name" value="DNA-binding domain of retroviral integrase"/>
    <property type="match status" value="1"/>
</dbReference>
<dbReference type="Pfam" id="PF00552">
    <property type="entry name" value="IN_DBD_C"/>
    <property type="match status" value="1"/>
</dbReference>
<evidence type="ECO:0000256" key="1">
    <source>
        <dbReference type="ARBA" id="ARBA00010879"/>
    </source>
</evidence>
<reference evidence="18" key="1">
    <citation type="submission" date="2025-08" db="UniProtKB">
        <authorList>
            <consortium name="Ensembl"/>
        </authorList>
    </citation>
    <scope>IDENTIFICATION</scope>
</reference>
<dbReference type="InterPro" id="IPR017856">
    <property type="entry name" value="Integrase-like_N"/>
</dbReference>
<dbReference type="GO" id="GO:0035613">
    <property type="term" value="F:RNA stem-loop binding"/>
    <property type="evidence" value="ECO:0007669"/>
    <property type="project" value="TreeGrafter"/>
</dbReference>
<dbReference type="Gene3D" id="3.10.10.10">
    <property type="entry name" value="HIV Type 1 Reverse Transcriptase, subunit A, domain 1"/>
    <property type="match status" value="1"/>
</dbReference>
<dbReference type="Pfam" id="PF00078">
    <property type="entry name" value="RVT_1"/>
    <property type="match status" value="1"/>
</dbReference>
<dbReference type="InterPro" id="IPR012337">
    <property type="entry name" value="RNaseH-like_sf"/>
</dbReference>
<organism evidence="18 19">
    <name type="scientific">Falco tinnunculus</name>
    <name type="common">Common kestrel</name>
    <dbReference type="NCBI Taxonomy" id="100819"/>
    <lineage>
        <taxon>Eukaryota</taxon>
        <taxon>Metazoa</taxon>
        <taxon>Chordata</taxon>
        <taxon>Craniata</taxon>
        <taxon>Vertebrata</taxon>
        <taxon>Euteleostomi</taxon>
        <taxon>Archelosauria</taxon>
        <taxon>Archosauria</taxon>
        <taxon>Dinosauria</taxon>
        <taxon>Saurischia</taxon>
        <taxon>Theropoda</taxon>
        <taxon>Coelurosauria</taxon>
        <taxon>Aves</taxon>
        <taxon>Neognathae</taxon>
        <taxon>Neoaves</taxon>
        <taxon>Telluraves</taxon>
        <taxon>Australaves</taxon>
        <taxon>Falconiformes</taxon>
        <taxon>Falconidae</taxon>
        <taxon>Falco</taxon>
    </lineage>
</organism>
<dbReference type="Proteomes" id="UP000694562">
    <property type="component" value="Unplaced"/>
</dbReference>
<dbReference type="SUPFAM" id="SSF53098">
    <property type="entry name" value="Ribonuclease H-like"/>
    <property type="match status" value="2"/>
</dbReference>
<dbReference type="AlphaFoldDB" id="A0A8C4TWZ2"/>
<dbReference type="SUPFAM" id="SSF46919">
    <property type="entry name" value="N-terminal Zn binding domain of HIV integrase"/>
    <property type="match status" value="1"/>
</dbReference>
<dbReference type="PROSITE" id="PS50878">
    <property type="entry name" value="RT_POL"/>
    <property type="match status" value="1"/>
</dbReference>
<evidence type="ECO:0000256" key="2">
    <source>
        <dbReference type="ARBA" id="ARBA00022679"/>
    </source>
</evidence>
<dbReference type="PANTHER" id="PTHR41694:SF3">
    <property type="entry name" value="RNA-DIRECTED DNA POLYMERASE-RELATED"/>
    <property type="match status" value="1"/>
</dbReference>
<feature type="domain" description="Integrase catalytic" evidence="16">
    <location>
        <begin position="649"/>
        <end position="812"/>
    </location>
</feature>
<dbReference type="GO" id="GO:0015074">
    <property type="term" value="P:DNA integration"/>
    <property type="evidence" value="ECO:0007669"/>
    <property type="project" value="UniProtKB-KW"/>
</dbReference>
<feature type="DNA-binding region" description="Integrase-type" evidence="12">
    <location>
        <begin position="821"/>
        <end position="868"/>
    </location>
</feature>
<keyword evidence="19" id="KW-1185">Reference proteome</keyword>
<dbReference type="PROSITE" id="PS51027">
    <property type="entry name" value="INTEGRASE_DBD"/>
    <property type="match status" value="1"/>
</dbReference>
<dbReference type="GO" id="GO:0003964">
    <property type="term" value="F:RNA-directed DNA polymerase activity"/>
    <property type="evidence" value="ECO:0007669"/>
    <property type="project" value="UniProtKB-KW"/>
</dbReference>
<feature type="domain" description="RNase H type-1" evidence="15">
    <location>
        <begin position="459"/>
        <end position="596"/>
    </location>
</feature>
<evidence type="ECO:0000256" key="9">
    <source>
        <dbReference type="ARBA" id="ARBA00022918"/>
    </source>
</evidence>
<dbReference type="Gene3D" id="3.30.420.10">
    <property type="entry name" value="Ribonuclease H-like superfamily/Ribonuclease H"/>
    <property type="match status" value="2"/>
</dbReference>
<dbReference type="InterPro" id="IPR000477">
    <property type="entry name" value="RT_dom"/>
</dbReference>
<sequence length="882" mass="99544">MGNVHPYTFLDGAIEVRDTLKITWKTDVPIWVDQWPLPLEKLRALQNLVSEQLSQGHIVPSTSPWNSPVFVIKKQTGKWRLLHDLRKINDAMEDMGALQPGLPSPTMIPRHWHLTVIDLKDCFFSIPLHPDDAPKFAFSIPSINMQAPLQRYQWVGLPQGMKNSPTMCQWYVAKILSPVRNAMPTVLLYHYMDDLLVAAQHHEVMEKAVALVTDAVNSAGLCIAPEKVQKFPPWKYLGWRIRAQTIVPQPLQINTNVRNLHDAQKLLGTINWVRPLLGISNTDLGPLFDLLKGDTNLCSPRNLNSEADTSLQKVASAIASRQAHRWAPELPFYLIILNPARQPHALIFQWDLQNSDPLLIIEWIFLPNQSTKTILTQHEMFASLIVKARSRLLTLSGKDFVCICLPITTVYLQWLYQQSDTFVMALADYTGQITSHPPSHKLFNIDFRLMLKPKRSEQPLQALTVFTDGSGKSHKSVLLWWDDQRRQWDSDIETVSGSPQIVELNAVVRVFRKWNVPLNLVTDSAYVAGIVTRAEASVLRNVSHSQLFTLLQELIFLLDSRSAPYFVMHIRSHTSLPGFLAEGNRRADLLTLPVQVLPDHIAQAKLSHSFFHQNAGALKQQFDLTSQQASNIIAVCPDCQKHSFPSIAAGVNPRGLQSLQLWQTDVTHYSEFGNLKYIHSSIDTFSGALFASCHTGEKARDVRRHLMRAFATLGIPLKIKTDNGPAYVSTTIKTFFALWGITHITGIPHSPTGQSLIERSHQSLKHLLQQQKGGMGMAIPEERLQKALYVFNFLNCSLIDNNPPTVRHFTANTFFKARVKAPVLVRDPEKGKIMGPYPLVTWGKGYACVSTEKGPRWIPAKNVRPFREPLPQTTDTDTDPTE</sequence>
<dbReference type="OMA" id="EATIMHY"/>
<dbReference type="Pfam" id="PF00075">
    <property type="entry name" value="RNase_H"/>
    <property type="match status" value="1"/>
</dbReference>
<dbReference type="Gene3D" id="1.10.10.200">
    <property type="match status" value="1"/>
</dbReference>
<keyword evidence="4" id="KW-0540">Nuclease</keyword>
<evidence type="ECO:0000256" key="6">
    <source>
        <dbReference type="ARBA" id="ARBA00022759"/>
    </source>
</evidence>
<evidence type="ECO:0000256" key="4">
    <source>
        <dbReference type="ARBA" id="ARBA00022722"/>
    </source>
</evidence>
<evidence type="ECO:0000313" key="19">
    <source>
        <dbReference type="Proteomes" id="UP000694562"/>
    </source>
</evidence>
<evidence type="ECO:0000256" key="10">
    <source>
        <dbReference type="ARBA" id="ARBA00023125"/>
    </source>
</evidence>
<dbReference type="InterPro" id="IPR002156">
    <property type="entry name" value="RNaseH_domain"/>
</dbReference>
<keyword evidence="5" id="KW-0479">Metal-binding</keyword>
<proteinExistence type="inferred from homology"/>
<keyword evidence="11" id="KW-0863">Zinc-finger</keyword>
<keyword evidence="8" id="KW-0229">DNA integration</keyword>
<evidence type="ECO:0000256" key="3">
    <source>
        <dbReference type="ARBA" id="ARBA00022695"/>
    </source>
</evidence>
<evidence type="ECO:0000259" key="13">
    <source>
        <dbReference type="PROSITE" id="PS50876"/>
    </source>
</evidence>
<evidence type="ECO:0000259" key="14">
    <source>
        <dbReference type="PROSITE" id="PS50878"/>
    </source>
</evidence>
<dbReference type="Gene3D" id="3.30.70.270">
    <property type="match status" value="2"/>
</dbReference>
<dbReference type="Gene3D" id="2.30.30.10">
    <property type="entry name" value="Integrase, C-terminal domain superfamily, retroviral"/>
    <property type="match status" value="1"/>
</dbReference>
<dbReference type="InterPro" id="IPR001037">
    <property type="entry name" value="Integrase_C_retrovir"/>
</dbReference>
<dbReference type="PANTHER" id="PTHR41694">
    <property type="entry name" value="ENDOGENOUS RETROVIRUS GROUP K MEMBER POL PROTEIN"/>
    <property type="match status" value="1"/>
</dbReference>
<evidence type="ECO:0000259" key="17">
    <source>
        <dbReference type="PROSITE" id="PS51027"/>
    </source>
</evidence>
<evidence type="ECO:0000256" key="8">
    <source>
        <dbReference type="ARBA" id="ARBA00022908"/>
    </source>
</evidence>
<evidence type="ECO:0000256" key="5">
    <source>
        <dbReference type="ARBA" id="ARBA00022723"/>
    </source>
</evidence>
<dbReference type="InterPro" id="IPR043128">
    <property type="entry name" value="Rev_trsase/Diguanyl_cyclase"/>
</dbReference>
<dbReference type="GO" id="GO:0008270">
    <property type="term" value="F:zinc ion binding"/>
    <property type="evidence" value="ECO:0007669"/>
    <property type="project" value="UniProtKB-KW"/>
</dbReference>
<reference evidence="18" key="2">
    <citation type="submission" date="2025-09" db="UniProtKB">
        <authorList>
            <consortium name="Ensembl"/>
        </authorList>
    </citation>
    <scope>IDENTIFICATION</scope>
</reference>
<evidence type="ECO:0000259" key="16">
    <source>
        <dbReference type="PROSITE" id="PS50994"/>
    </source>
</evidence>
<dbReference type="InterPro" id="IPR036397">
    <property type="entry name" value="RNaseH_sf"/>
</dbReference>
<dbReference type="InterPro" id="IPR003308">
    <property type="entry name" value="Integrase_Zn-bd_dom_N"/>
</dbReference>
<dbReference type="GO" id="GO:0004523">
    <property type="term" value="F:RNA-DNA hybrid ribonuclease activity"/>
    <property type="evidence" value="ECO:0007669"/>
    <property type="project" value="InterPro"/>
</dbReference>
<dbReference type="CDD" id="cd01645">
    <property type="entry name" value="RT_Rtv"/>
    <property type="match status" value="1"/>
</dbReference>
<feature type="domain" description="Integrase-type" evidence="17">
    <location>
        <begin position="821"/>
        <end position="868"/>
    </location>
</feature>
<keyword evidence="7" id="KW-0378">Hydrolase</keyword>
<dbReference type="OrthoDB" id="6773263at2759"/>
<dbReference type="PROSITE" id="PS50994">
    <property type="entry name" value="INTEGRASE"/>
    <property type="match status" value="1"/>
</dbReference>
<dbReference type="SUPFAM" id="SSF56672">
    <property type="entry name" value="DNA/RNA polymerases"/>
    <property type="match status" value="1"/>
</dbReference>
<dbReference type="Pfam" id="PF02022">
    <property type="entry name" value="Integrase_Zn"/>
    <property type="match status" value="1"/>
</dbReference>
<dbReference type="Ensembl" id="ENSFTIT00000002375.1">
    <property type="protein sequence ID" value="ENSFTIP00000002260.1"/>
    <property type="gene ID" value="ENSFTIG00000001598.1"/>
</dbReference>
<evidence type="ECO:0000313" key="18">
    <source>
        <dbReference type="Ensembl" id="ENSFTIP00000002260.1"/>
    </source>
</evidence>
<dbReference type="PROSITE" id="PS50879">
    <property type="entry name" value="RNASE_H_1"/>
    <property type="match status" value="1"/>
</dbReference>
<evidence type="ECO:0000256" key="11">
    <source>
        <dbReference type="PROSITE-ProRule" id="PRU00450"/>
    </source>
</evidence>
<dbReference type="Pfam" id="PF00665">
    <property type="entry name" value="rve"/>
    <property type="match status" value="1"/>
</dbReference>
<keyword evidence="2" id="KW-0808">Transferase</keyword>
<comment type="similarity">
    <text evidence="1">Belongs to the beta type-B retroviral polymerase family. HERV class-II K(HML-2) pol subfamily.</text>
</comment>
<evidence type="ECO:0000256" key="7">
    <source>
        <dbReference type="ARBA" id="ARBA00022801"/>
    </source>
</evidence>
<keyword evidence="3" id="KW-0548">Nucleotidyltransferase</keyword>
<dbReference type="InterPro" id="IPR036862">
    <property type="entry name" value="Integrase_C_dom_sf_retrovir"/>
</dbReference>
<keyword evidence="10" id="KW-0238">DNA-binding</keyword>
<feature type="domain" description="Integrase-type" evidence="13">
    <location>
        <begin position="599"/>
        <end position="640"/>
    </location>
</feature>
<dbReference type="InterPro" id="IPR010661">
    <property type="entry name" value="RVT_thumb"/>
</dbReference>
<keyword evidence="9" id="KW-0695">RNA-directed DNA polymerase</keyword>
<keyword evidence="11" id="KW-0862">Zinc</keyword>
<dbReference type="InterPro" id="IPR043502">
    <property type="entry name" value="DNA/RNA_pol_sf"/>
</dbReference>
<dbReference type="Pfam" id="PF06817">
    <property type="entry name" value="RVT_thumb"/>
    <property type="match status" value="1"/>
</dbReference>
<name>A0A8C4TWZ2_FALTI</name>
<dbReference type="PROSITE" id="PS50876">
    <property type="entry name" value="ZF_INTEGRASE"/>
    <property type="match status" value="1"/>
</dbReference>
<keyword evidence="6" id="KW-0255">Endonuclease</keyword>
<protein>
    <submittedName>
        <fullName evidence="18">Uncharacterized protein</fullName>
    </submittedName>
</protein>
<dbReference type="InterPro" id="IPR001584">
    <property type="entry name" value="Integrase_cat-core"/>
</dbReference>
<feature type="domain" description="Reverse transcriptase" evidence="14">
    <location>
        <begin position="53"/>
        <end position="241"/>
    </location>
</feature>
<dbReference type="GO" id="GO:0003677">
    <property type="term" value="F:DNA binding"/>
    <property type="evidence" value="ECO:0007669"/>
    <property type="project" value="UniProtKB-KW"/>
</dbReference>